<evidence type="ECO:0008006" key="11">
    <source>
        <dbReference type="Google" id="ProtNLM"/>
    </source>
</evidence>
<dbReference type="GO" id="GO:0006629">
    <property type="term" value="P:lipid metabolic process"/>
    <property type="evidence" value="ECO:0007669"/>
    <property type="project" value="UniProtKB-KW"/>
</dbReference>
<feature type="compositionally biased region" description="Basic and acidic residues" evidence="7">
    <location>
        <begin position="413"/>
        <end position="434"/>
    </location>
</feature>
<evidence type="ECO:0000313" key="10">
    <source>
        <dbReference type="Proteomes" id="UP000324585"/>
    </source>
</evidence>
<evidence type="ECO:0000256" key="1">
    <source>
        <dbReference type="ARBA" id="ARBA00004477"/>
    </source>
</evidence>
<dbReference type="EMBL" id="VRMN01000011">
    <property type="protein sequence ID" value="KAA8492002.1"/>
    <property type="molecule type" value="Genomic_DNA"/>
</dbReference>
<keyword evidence="4 8" id="KW-1133">Transmembrane helix</keyword>
<evidence type="ECO:0000256" key="6">
    <source>
        <dbReference type="ARBA" id="ARBA00023136"/>
    </source>
</evidence>
<feature type="transmembrane region" description="Helical" evidence="8">
    <location>
        <begin position="327"/>
        <end position="354"/>
    </location>
</feature>
<keyword evidence="10" id="KW-1185">Reference proteome</keyword>
<comment type="subcellular location">
    <subcellularLocation>
        <location evidence="1">Endoplasmic reticulum membrane</location>
        <topology evidence="1">Multi-pass membrane protein</topology>
    </subcellularLocation>
</comment>
<gene>
    <name evidence="9" type="ORF">FVE85_8484</name>
</gene>
<feature type="compositionally biased region" description="Basic residues" evidence="7">
    <location>
        <begin position="443"/>
        <end position="452"/>
    </location>
</feature>
<organism evidence="9 10">
    <name type="scientific">Porphyridium purpureum</name>
    <name type="common">Red alga</name>
    <name type="synonym">Porphyridium cruentum</name>
    <dbReference type="NCBI Taxonomy" id="35688"/>
    <lineage>
        <taxon>Eukaryota</taxon>
        <taxon>Rhodophyta</taxon>
        <taxon>Bangiophyceae</taxon>
        <taxon>Porphyridiales</taxon>
        <taxon>Porphyridiaceae</taxon>
        <taxon>Porphyridium</taxon>
    </lineage>
</organism>
<evidence type="ECO:0000256" key="3">
    <source>
        <dbReference type="ARBA" id="ARBA00022824"/>
    </source>
</evidence>
<evidence type="ECO:0000256" key="7">
    <source>
        <dbReference type="SAM" id="MobiDB-lite"/>
    </source>
</evidence>
<feature type="region of interest" description="Disordered" evidence="7">
    <location>
        <begin position="371"/>
        <end position="463"/>
    </location>
</feature>
<feature type="transmembrane region" description="Helical" evidence="8">
    <location>
        <begin position="65"/>
        <end position="90"/>
    </location>
</feature>
<evidence type="ECO:0000256" key="2">
    <source>
        <dbReference type="ARBA" id="ARBA00022692"/>
    </source>
</evidence>
<dbReference type="CDD" id="cd23995">
    <property type="entry name" value="Seipin_BSCL2_like"/>
    <property type="match status" value="1"/>
</dbReference>
<keyword evidence="6 8" id="KW-0472">Membrane</keyword>
<sequence length="463" mass="51580">MAVVPSYPSQPTHARTRSLSSAVTCWSVLSLETAVSGTRRHWEWRQRGTMAFDWYKYIRMGLVGLYLWFLFCTSLAVISLLAQLLIWTLIPSNIRVPVQFMSSSAAVHGHATHVQALRARHLGFEDGRLEAVVELPHARSWWTCMDAELELELAETMENLEHSAFTVHATAGVRVANSLSYDEDAFSTACAWSLDTSATMLYKSRASITIQAIVYALPLLLGLRSEYQRVYVPFTDSCCLRPIDMLVCLEQNQKNTSTFIPCRCDQWPEPSVDAISSETGASGWQAATHMKISISPTVVAPARAWLRMTGTRPWLWSSSPLGTARKIAFGAVIILWYVSALSSLILAWCVGFSIKSVLETLFKKGTGHRATSELQANSNQHAPRDQRTTQSSNPRTRTDAEDVMSLLSGTSEAHQRTEPRPTPEGDRDRGHLTDESITFSGGLRRRKSRSRSRAVSETTHSAE</sequence>
<reference evidence="10" key="1">
    <citation type="journal article" date="2019" name="Nat. Commun.">
        <title>Expansion of phycobilisome linker gene families in mesophilic red algae.</title>
        <authorList>
            <person name="Lee J."/>
            <person name="Kim D."/>
            <person name="Bhattacharya D."/>
            <person name="Yoon H.S."/>
        </authorList>
    </citation>
    <scope>NUCLEOTIDE SEQUENCE [LARGE SCALE GENOMIC DNA]</scope>
    <source>
        <strain evidence="10">CCMP 1328</strain>
    </source>
</reference>
<name>A0A5J4YLW3_PORPP</name>
<proteinExistence type="predicted"/>
<dbReference type="Pfam" id="PF06775">
    <property type="entry name" value="Seipin"/>
    <property type="match status" value="1"/>
</dbReference>
<dbReference type="GO" id="GO:0140042">
    <property type="term" value="P:lipid droplet formation"/>
    <property type="evidence" value="ECO:0007669"/>
    <property type="project" value="UniProtKB-ARBA"/>
</dbReference>
<keyword evidence="2 8" id="KW-0812">Transmembrane</keyword>
<dbReference type="GO" id="GO:0005789">
    <property type="term" value="C:endoplasmic reticulum membrane"/>
    <property type="evidence" value="ECO:0007669"/>
    <property type="project" value="UniProtKB-SubCell"/>
</dbReference>
<dbReference type="AlphaFoldDB" id="A0A5J4YLW3"/>
<feature type="compositionally biased region" description="Polar residues" evidence="7">
    <location>
        <begin position="372"/>
        <end position="381"/>
    </location>
</feature>
<comment type="caution">
    <text evidence="9">The sequence shown here is derived from an EMBL/GenBank/DDBJ whole genome shotgun (WGS) entry which is preliminary data.</text>
</comment>
<evidence type="ECO:0000256" key="4">
    <source>
        <dbReference type="ARBA" id="ARBA00022989"/>
    </source>
</evidence>
<evidence type="ECO:0000313" key="9">
    <source>
        <dbReference type="EMBL" id="KAA8492002.1"/>
    </source>
</evidence>
<evidence type="ECO:0000256" key="8">
    <source>
        <dbReference type="SAM" id="Phobius"/>
    </source>
</evidence>
<keyword evidence="3" id="KW-0256">Endoplasmic reticulum</keyword>
<dbReference type="InterPro" id="IPR009617">
    <property type="entry name" value="Seipin"/>
</dbReference>
<protein>
    <recommendedName>
        <fullName evidence="11">Seipin</fullName>
    </recommendedName>
</protein>
<evidence type="ECO:0000256" key="5">
    <source>
        <dbReference type="ARBA" id="ARBA00023098"/>
    </source>
</evidence>
<keyword evidence="5" id="KW-0443">Lipid metabolism</keyword>
<accession>A0A5J4YLW3</accession>
<dbReference type="Proteomes" id="UP000324585">
    <property type="component" value="Unassembled WGS sequence"/>
</dbReference>